<reference evidence="14 15" key="1">
    <citation type="journal article" date="2014" name="Genome Announc.">
        <title>Draft genome sequences of eight enterohepatic helicobacter species isolated from both laboratory and wild rodents.</title>
        <authorList>
            <person name="Sheh A."/>
            <person name="Shen Z."/>
            <person name="Fox J.G."/>
        </authorList>
    </citation>
    <scope>NUCLEOTIDE SEQUENCE [LARGE SCALE GENOMIC DNA]</scope>
    <source>
        <strain evidence="14 15">MIT 01-6451</strain>
    </source>
</reference>
<dbReference type="GO" id="GO:0030170">
    <property type="term" value="F:pyridoxal phosphate binding"/>
    <property type="evidence" value="ECO:0007669"/>
    <property type="project" value="InterPro"/>
</dbReference>
<dbReference type="OrthoDB" id="9807157at2"/>
<evidence type="ECO:0000256" key="2">
    <source>
        <dbReference type="ARBA" id="ARBA00004746"/>
    </source>
</evidence>
<protein>
    <recommendedName>
        <fullName evidence="5">8-amino-7-oxononanoate synthase</fullName>
        <ecNumber evidence="5">2.3.1.47</ecNumber>
    </recommendedName>
    <alternativeName>
        <fullName evidence="9">7-keto-8-amino-pelargonic acid synthase</fullName>
    </alternativeName>
    <alternativeName>
        <fullName evidence="10">8-amino-7-ketopelargonate synthase</fullName>
    </alternativeName>
</protein>
<dbReference type="AlphaFoldDB" id="A0A4U8TUF7"/>
<comment type="similarity">
    <text evidence="3">Belongs to the class-II pyridoxal-phosphate-dependent aminotransferase family. BioF subfamily.</text>
</comment>
<dbReference type="InterPro" id="IPR015421">
    <property type="entry name" value="PyrdxlP-dep_Trfase_major"/>
</dbReference>
<evidence type="ECO:0000256" key="5">
    <source>
        <dbReference type="ARBA" id="ARBA00013187"/>
    </source>
</evidence>
<evidence type="ECO:0000259" key="13">
    <source>
        <dbReference type="Pfam" id="PF00155"/>
    </source>
</evidence>
<proteinExistence type="inferred from homology"/>
<evidence type="ECO:0000256" key="11">
    <source>
        <dbReference type="ARBA" id="ARBA00047715"/>
    </source>
</evidence>
<gene>
    <name evidence="14" type="ORF">LS65_001770</name>
</gene>
<dbReference type="PANTHER" id="PTHR13693:SF100">
    <property type="entry name" value="8-AMINO-7-OXONONANOATE SYNTHASE"/>
    <property type="match status" value="1"/>
</dbReference>
<evidence type="ECO:0000256" key="9">
    <source>
        <dbReference type="ARBA" id="ARBA00032610"/>
    </source>
</evidence>
<dbReference type="STRING" id="425400.LS65_04060"/>
<comment type="pathway">
    <text evidence="2">Cofactor biosynthesis; biotin biosynthesis.</text>
</comment>
<dbReference type="Gene3D" id="3.90.1150.10">
    <property type="entry name" value="Aspartate Aminotransferase, domain 1"/>
    <property type="match status" value="1"/>
</dbReference>
<dbReference type="EC" id="2.3.1.47" evidence="5"/>
<evidence type="ECO:0000256" key="8">
    <source>
        <dbReference type="ARBA" id="ARBA00022898"/>
    </source>
</evidence>
<dbReference type="Proteomes" id="UP000029707">
    <property type="component" value="Unassembled WGS sequence"/>
</dbReference>
<dbReference type="InterPro" id="IPR015422">
    <property type="entry name" value="PyrdxlP-dep_Trfase_small"/>
</dbReference>
<evidence type="ECO:0000256" key="1">
    <source>
        <dbReference type="ARBA" id="ARBA00001933"/>
    </source>
</evidence>
<keyword evidence="6" id="KW-0808">Transferase</keyword>
<keyword evidence="14" id="KW-0032">Aminotransferase</keyword>
<feature type="domain" description="Aminotransferase class I/classII large" evidence="13">
    <location>
        <begin position="35"/>
        <end position="378"/>
    </location>
</feature>
<accession>A0A4U8TUF7</accession>
<sequence length="380" mass="42511">MNPDSILFALQEQNNFRSLPSLQHSGVFVYENQHKLLNLASNDYLGLNVNSAFKEQFLTSVRSQDMLFSSSSSRLLSGNFDIYEICESTLSSLYNRQALLFNSGYHANIACIQALCKIPSTFFVIDRFVHASVIDGLRLGKARFKSFTHNNMQELEQILDENTKKFENIIVVSEGVFSMEGDFAPLQEIVALKKKFKNMRIYLDEAHSVGIVGKGGLGLAAHLQFVESVDFLLLTFGKAIASVGACMLCSTKMKDFFINCARSLIFSTALPPINIAFSHFVFTKLDSFDKEREYVSRLSAYIKQSLQKKGYEVLGENHILSILCGENAQALALASQLKERGIFAPAIKEPSVPKRTARVRFSLHSALSEEHIESILKAFV</sequence>
<dbReference type="GO" id="GO:0008710">
    <property type="term" value="F:8-amino-7-oxononanoate synthase activity"/>
    <property type="evidence" value="ECO:0007669"/>
    <property type="project" value="UniProtKB-EC"/>
</dbReference>
<dbReference type="Gene3D" id="3.40.640.10">
    <property type="entry name" value="Type I PLP-dependent aspartate aminotransferase-like (Major domain)"/>
    <property type="match status" value="1"/>
</dbReference>
<dbReference type="EMBL" id="JRMQ02000002">
    <property type="protein sequence ID" value="TLE02678.1"/>
    <property type="molecule type" value="Genomic_DNA"/>
</dbReference>
<dbReference type="InterPro" id="IPR015424">
    <property type="entry name" value="PyrdxlP-dep_Trfase"/>
</dbReference>
<dbReference type="PANTHER" id="PTHR13693">
    <property type="entry name" value="CLASS II AMINOTRANSFERASE/8-AMINO-7-OXONONANOATE SYNTHASE"/>
    <property type="match status" value="1"/>
</dbReference>
<evidence type="ECO:0000256" key="10">
    <source>
        <dbReference type="ARBA" id="ARBA00033381"/>
    </source>
</evidence>
<dbReference type="SUPFAM" id="SSF53383">
    <property type="entry name" value="PLP-dependent transferases"/>
    <property type="match status" value="1"/>
</dbReference>
<evidence type="ECO:0000256" key="3">
    <source>
        <dbReference type="ARBA" id="ARBA00010008"/>
    </source>
</evidence>
<keyword evidence="15" id="KW-1185">Reference proteome</keyword>
<evidence type="ECO:0000313" key="15">
    <source>
        <dbReference type="Proteomes" id="UP000029707"/>
    </source>
</evidence>
<keyword evidence="8 12" id="KW-0663">Pyridoxal phosphate</keyword>
<dbReference type="InterPro" id="IPR001917">
    <property type="entry name" value="Aminotrans_II_pyridoxalP_BS"/>
</dbReference>
<dbReference type="GO" id="GO:0008483">
    <property type="term" value="F:transaminase activity"/>
    <property type="evidence" value="ECO:0007669"/>
    <property type="project" value="UniProtKB-KW"/>
</dbReference>
<evidence type="ECO:0000256" key="6">
    <source>
        <dbReference type="ARBA" id="ARBA00022679"/>
    </source>
</evidence>
<keyword evidence="7" id="KW-0093">Biotin biosynthesis</keyword>
<dbReference type="RefSeq" id="WP_034361432.1">
    <property type="nucleotide sequence ID" value="NZ_CAJUDB010000001.1"/>
</dbReference>
<evidence type="ECO:0000313" key="14">
    <source>
        <dbReference type="EMBL" id="TLE02678.1"/>
    </source>
</evidence>
<evidence type="ECO:0000256" key="12">
    <source>
        <dbReference type="RuleBase" id="RU003693"/>
    </source>
</evidence>
<dbReference type="InterPro" id="IPR004839">
    <property type="entry name" value="Aminotransferase_I/II_large"/>
</dbReference>
<organism evidence="14 15">
    <name type="scientific">Helicobacter japonicus</name>
    <dbReference type="NCBI Taxonomy" id="425400"/>
    <lineage>
        <taxon>Bacteria</taxon>
        <taxon>Pseudomonadati</taxon>
        <taxon>Campylobacterota</taxon>
        <taxon>Epsilonproteobacteria</taxon>
        <taxon>Campylobacterales</taxon>
        <taxon>Helicobacteraceae</taxon>
        <taxon>Helicobacter</taxon>
    </lineage>
</organism>
<dbReference type="PROSITE" id="PS00599">
    <property type="entry name" value="AA_TRANSFER_CLASS_2"/>
    <property type="match status" value="1"/>
</dbReference>
<comment type="subunit">
    <text evidence="4">Homodimer.</text>
</comment>
<comment type="caution">
    <text evidence="14">The sequence shown here is derived from an EMBL/GenBank/DDBJ whole genome shotgun (WGS) entry which is preliminary data.</text>
</comment>
<comment type="catalytic activity">
    <reaction evidence="11">
        <text>6-carboxyhexanoyl-[ACP] + L-alanine + H(+) = (8S)-8-amino-7-oxononanoate + holo-[ACP] + CO2</text>
        <dbReference type="Rhea" id="RHEA:42288"/>
        <dbReference type="Rhea" id="RHEA-COMP:9685"/>
        <dbReference type="Rhea" id="RHEA-COMP:9955"/>
        <dbReference type="ChEBI" id="CHEBI:15378"/>
        <dbReference type="ChEBI" id="CHEBI:16526"/>
        <dbReference type="ChEBI" id="CHEBI:57972"/>
        <dbReference type="ChEBI" id="CHEBI:64479"/>
        <dbReference type="ChEBI" id="CHEBI:78846"/>
        <dbReference type="ChEBI" id="CHEBI:149468"/>
        <dbReference type="EC" id="2.3.1.47"/>
    </reaction>
</comment>
<name>A0A4U8TUF7_9HELI</name>
<comment type="cofactor">
    <cofactor evidence="1 12">
        <name>pyridoxal 5'-phosphate</name>
        <dbReference type="ChEBI" id="CHEBI:597326"/>
    </cofactor>
</comment>
<dbReference type="InterPro" id="IPR050087">
    <property type="entry name" value="AON_synthase_class-II"/>
</dbReference>
<dbReference type="Pfam" id="PF00155">
    <property type="entry name" value="Aminotran_1_2"/>
    <property type="match status" value="1"/>
</dbReference>
<evidence type="ECO:0000256" key="7">
    <source>
        <dbReference type="ARBA" id="ARBA00022756"/>
    </source>
</evidence>
<dbReference type="GO" id="GO:0009102">
    <property type="term" value="P:biotin biosynthetic process"/>
    <property type="evidence" value="ECO:0007669"/>
    <property type="project" value="UniProtKB-KW"/>
</dbReference>
<evidence type="ECO:0000256" key="4">
    <source>
        <dbReference type="ARBA" id="ARBA00011738"/>
    </source>
</evidence>